<evidence type="ECO:0000256" key="2">
    <source>
        <dbReference type="ARBA" id="ARBA00023015"/>
    </source>
</evidence>
<feature type="region of interest" description="Disordered" evidence="6">
    <location>
        <begin position="1"/>
        <end position="24"/>
    </location>
</feature>
<evidence type="ECO:0000256" key="6">
    <source>
        <dbReference type="SAM" id="MobiDB-lite"/>
    </source>
</evidence>
<dbReference type="PRINTS" id="PR00455">
    <property type="entry name" value="HTHTETR"/>
</dbReference>
<keyword evidence="4" id="KW-0804">Transcription</keyword>
<name>A0A7C8FQB9_9MICO</name>
<feature type="compositionally biased region" description="Low complexity" evidence="6">
    <location>
        <begin position="236"/>
        <end position="250"/>
    </location>
</feature>
<dbReference type="InterPro" id="IPR004111">
    <property type="entry name" value="Repressor_TetR_C"/>
</dbReference>
<evidence type="ECO:0000256" key="1">
    <source>
        <dbReference type="ARBA" id="ARBA00022491"/>
    </source>
</evidence>
<dbReference type="InterPro" id="IPR001647">
    <property type="entry name" value="HTH_TetR"/>
</dbReference>
<keyword evidence="1" id="KW-0678">Repressor</keyword>
<dbReference type="PANTHER" id="PTHR30055">
    <property type="entry name" value="HTH-TYPE TRANSCRIPTIONAL REGULATOR RUTR"/>
    <property type="match status" value="1"/>
</dbReference>
<reference evidence="8 9" key="1">
    <citation type="submission" date="2019-09" db="EMBL/GenBank/DDBJ databases">
        <title>Phylogeny of genus Pseudoclavibacter and closely related genus.</title>
        <authorList>
            <person name="Li Y."/>
        </authorList>
    </citation>
    <scope>NUCLEOTIDE SEQUENCE [LARGE SCALE GENOMIC DNA]</scope>
    <source>
        <strain evidence="8 9">JCM 16921</strain>
    </source>
</reference>
<dbReference type="SUPFAM" id="SSF46689">
    <property type="entry name" value="Homeodomain-like"/>
    <property type="match status" value="1"/>
</dbReference>
<evidence type="ECO:0000256" key="5">
    <source>
        <dbReference type="PROSITE-ProRule" id="PRU00335"/>
    </source>
</evidence>
<evidence type="ECO:0000313" key="9">
    <source>
        <dbReference type="Proteomes" id="UP000481339"/>
    </source>
</evidence>
<keyword evidence="9" id="KW-1185">Reference proteome</keyword>
<dbReference type="InterPro" id="IPR003012">
    <property type="entry name" value="Tet_transcr_reg_TetR"/>
</dbReference>
<dbReference type="AlphaFoldDB" id="A0A7C8FQB9"/>
<dbReference type="Gene3D" id="1.10.357.10">
    <property type="entry name" value="Tetracycline Repressor, domain 2"/>
    <property type="match status" value="1"/>
</dbReference>
<proteinExistence type="predicted"/>
<evidence type="ECO:0000313" key="8">
    <source>
        <dbReference type="EMBL" id="KAB1631241.1"/>
    </source>
</evidence>
<keyword evidence="2" id="KW-0805">Transcription regulation</keyword>
<accession>A0A7C8FQB9</accession>
<dbReference type="InterPro" id="IPR009057">
    <property type="entry name" value="Homeodomain-like_sf"/>
</dbReference>
<dbReference type="Proteomes" id="UP000481339">
    <property type="component" value="Unassembled WGS sequence"/>
</dbReference>
<feature type="region of interest" description="Disordered" evidence="6">
    <location>
        <begin position="236"/>
        <end position="266"/>
    </location>
</feature>
<comment type="caution">
    <text evidence="8">The sequence shown here is derived from an EMBL/GenBank/DDBJ whole genome shotgun (WGS) entry which is preliminary data.</text>
</comment>
<dbReference type="EMBL" id="WBKA01000008">
    <property type="protein sequence ID" value="KAB1631241.1"/>
    <property type="molecule type" value="Genomic_DNA"/>
</dbReference>
<dbReference type="PANTHER" id="PTHR30055:SF151">
    <property type="entry name" value="TRANSCRIPTIONAL REGULATORY PROTEIN"/>
    <property type="match status" value="1"/>
</dbReference>
<dbReference type="Pfam" id="PF00440">
    <property type="entry name" value="TetR_N"/>
    <property type="match status" value="1"/>
</dbReference>
<dbReference type="GO" id="GO:0046677">
    <property type="term" value="P:response to antibiotic"/>
    <property type="evidence" value="ECO:0007669"/>
    <property type="project" value="InterPro"/>
</dbReference>
<dbReference type="OrthoDB" id="3819648at2"/>
<dbReference type="GO" id="GO:0003700">
    <property type="term" value="F:DNA-binding transcription factor activity"/>
    <property type="evidence" value="ECO:0007669"/>
    <property type="project" value="TreeGrafter"/>
</dbReference>
<dbReference type="Gene3D" id="1.10.10.60">
    <property type="entry name" value="Homeodomain-like"/>
    <property type="match status" value="1"/>
</dbReference>
<dbReference type="GO" id="GO:0000976">
    <property type="term" value="F:transcription cis-regulatory region binding"/>
    <property type="evidence" value="ECO:0007669"/>
    <property type="project" value="TreeGrafter"/>
</dbReference>
<evidence type="ECO:0000256" key="4">
    <source>
        <dbReference type="ARBA" id="ARBA00023163"/>
    </source>
</evidence>
<dbReference type="Pfam" id="PF02909">
    <property type="entry name" value="TetR_C_1"/>
    <property type="match status" value="1"/>
</dbReference>
<evidence type="ECO:0000256" key="3">
    <source>
        <dbReference type="ARBA" id="ARBA00023125"/>
    </source>
</evidence>
<evidence type="ECO:0000259" key="7">
    <source>
        <dbReference type="PROSITE" id="PS50977"/>
    </source>
</evidence>
<feature type="DNA-binding region" description="H-T-H motif" evidence="5">
    <location>
        <begin position="48"/>
        <end position="67"/>
    </location>
</feature>
<sequence>MRRYTRHVPAEPSPSSVRPSAGRVRHSGDDVLAAAVALLDRYGLADLTMRRLAAELDVRPSALYWHFANKQTLLAAVSDWITRDRPERDALLARVAERLPGWTGRLRAEAVWLRLALLEHRDGAEVVASTIALGLGHDVPERHLTLAAAAAGVPDDVARAAAQAMLHLVLGSTQHEQQRAQARALGVAVGDPAPVAHALADGALADVPEVADLPGDVAFGVDLLVDGLDARVSAAGADGAAGTRGTADAAEPGAGESWPARGEAAR</sequence>
<dbReference type="PRINTS" id="PR00400">
    <property type="entry name" value="TETREPRESSOR"/>
</dbReference>
<dbReference type="SUPFAM" id="SSF48498">
    <property type="entry name" value="Tetracyclin repressor-like, C-terminal domain"/>
    <property type="match status" value="1"/>
</dbReference>
<dbReference type="InterPro" id="IPR036271">
    <property type="entry name" value="Tet_transcr_reg_TetR-rel_C_sf"/>
</dbReference>
<organism evidence="8 9">
    <name type="scientific">Pseudoclavibacter caeni</name>
    <dbReference type="NCBI Taxonomy" id="908846"/>
    <lineage>
        <taxon>Bacteria</taxon>
        <taxon>Bacillati</taxon>
        <taxon>Actinomycetota</taxon>
        <taxon>Actinomycetes</taxon>
        <taxon>Micrococcales</taxon>
        <taxon>Microbacteriaceae</taxon>
        <taxon>Pseudoclavibacter</taxon>
    </lineage>
</organism>
<dbReference type="GO" id="GO:0045892">
    <property type="term" value="P:negative regulation of DNA-templated transcription"/>
    <property type="evidence" value="ECO:0007669"/>
    <property type="project" value="InterPro"/>
</dbReference>
<protein>
    <submittedName>
        <fullName evidence="8">TetR family transcriptional regulator</fullName>
    </submittedName>
</protein>
<dbReference type="InterPro" id="IPR050109">
    <property type="entry name" value="HTH-type_TetR-like_transc_reg"/>
</dbReference>
<feature type="domain" description="HTH tetR-type" evidence="7">
    <location>
        <begin position="25"/>
        <end position="85"/>
    </location>
</feature>
<gene>
    <name evidence="8" type="ORF">F8O02_08540</name>
</gene>
<keyword evidence="3 5" id="KW-0238">DNA-binding</keyword>
<dbReference type="PROSITE" id="PS50977">
    <property type="entry name" value="HTH_TETR_2"/>
    <property type="match status" value="1"/>
</dbReference>